<dbReference type="Gene3D" id="2.102.10.10">
    <property type="entry name" value="Rieske [2Fe-2S] iron-sulphur domain"/>
    <property type="match status" value="1"/>
</dbReference>
<keyword evidence="7" id="KW-0812">Transmembrane</keyword>
<evidence type="ECO:0000256" key="5">
    <source>
        <dbReference type="ARBA" id="ARBA00023157"/>
    </source>
</evidence>
<evidence type="ECO:0000313" key="9">
    <source>
        <dbReference type="EMBL" id="PQO40582.1"/>
    </source>
</evidence>
<keyword evidence="3" id="KW-0408">Iron</keyword>
<sequence length="175" mass="19129">MSESVDSSETSAEDNRRGFLARLSLILSGVIGAAITLPGVGFVLAPVFSREPRVWHRLGKVDSFEVGKTVSVEFQNASVRKWAGVTALTGAWLRRVSDEEFIAFSINCRHLGCPVNWIEDASLFMCPCHGGVYYSDGEVAAGPPPEPLARYEVRVRKGYVEIETSPVPLTTNDQV</sequence>
<dbReference type="CDD" id="cd03467">
    <property type="entry name" value="Rieske"/>
    <property type="match status" value="1"/>
</dbReference>
<evidence type="ECO:0000259" key="8">
    <source>
        <dbReference type="PROSITE" id="PS51296"/>
    </source>
</evidence>
<reference evidence="9 10" key="1">
    <citation type="submission" date="2018-02" db="EMBL/GenBank/DDBJ databases">
        <title>Comparative genomes isolates from brazilian mangrove.</title>
        <authorList>
            <person name="Araujo J.E."/>
            <person name="Taketani R.G."/>
            <person name="Silva M.C.P."/>
            <person name="Loureco M.V."/>
            <person name="Andreote F.D."/>
        </authorList>
    </citation>
    <scope>NUCLEOTIDE SEQUENCE [LARGE SCALE GENOMIC DNA]</scope>
    <source>
        <strain evidence="9 10">Hex-1 MGV</strain>
    </source>
</reference>
<keyword evidence="7" id="KW-1133">Transmembrane helix</keyword>
<dbReference type="InterPro" id="IPR005805">
    <property type="entry name" value="Rieske_Fe-S_prot_C"/>
</dbReference>
<dbReference type="EMBL" id="PUHY01000001">
    <property type="protein sequence ID" value="PQO40582.1"/>
    <property type="molecule type" value="Genomic_DNA"/>
</dbReference>
<organism evidence="9 10">
    <name type="scientific">Blastopirellula marina</name>
    <dbReference type="NCBI Taxonomy" id="124"/>
    <lineage>
        <taxon>Bacteria</taxon>
        <taxon>Pseudomonadati</taxon>
        <taxon>Planctomycetota</taxon>
        <taxon>Planctomycetia</taxon>
        <taxon>Pirellulales</taxon>
        <taxon>Pirellulaceae</taxon>
        <taxon>Blastopirellula</taxon>
    </lineage>
</organism>
<evidence type="ECO:0000256" key="7">
    <source>
        <dbReference type="SAM" id="Phobius"/>
    </source>
</evidence>
<dbReference type="AlphaFoldDB" id="A0A2S8G801"/>
<keyword evidence="7" id="KW-0472">Membrane</keyword>
<evidence type="ECO:0000256" key="3">
    <source>
        <dbReference type="ARBA" id="ARBA00023004"/>
    </source>
</evidence>
<keyword evidence="5" id="KW-1015">Disulfide bond</keyword>
<dbReference type="InterPro" id="IPR017941">
    <property type="entry name" value="Rieske_2Fe-2S"/>
</dbReference>
<evidence type="ECO:0000256" key="4">
    <source>
        <dbReference type="ARBA" id="ARBA00023014"/>
    </source>
</evidence>
<feature type="domain" description="Rieske" evidence="8">
    <location>
        <begin position="95"/>
        <end position="162"/>
    </location>
</feature>
<gene>
    <name evidence="9" type="ORF">C5Y83_01240</name>
</gene>
<dbReference type="GO" id="GO:0016020">
    <property type="term" value="C:membrane"/>
    <property type="evidence" value="ECO:0007669"/>
    <property type="project" value="InterPro"/>
</dbReference>
<dbReference type="Pfam" id="PF00355">
    <property type="entry name" value="Rieske"/>
    <property type="match status" value="1"/>
</dbReference>
<feature type="transmembrane region" description="Helical" evidence="7">
    <location>
        <begin position="20"/>
        <end position="48"/>
    </location>
</feature>
<comment type="caution">
    <text evidence="9">The sequence shown here is derived from an EMBL/GenBank/DDBJ whole genome shotgun (WGS) entry which is preliminary data.</text>
</comment>
<keyword evidence="1" id="KW-0001">2Fe-2S</keyword>
<accession>A0A2S8G801</accession>
<comment type="cofactor">
    <cofactor evidence="6">
        <name>[2Fe-2S] cluster</name>
        <dbReference type="ChEBI" id="CHEBI:190135"/>
    </cofactor>
</comment>
<evidence type="ECO:0000313" key="10">
    <source>
        <dbReference type="Proteomes" id="UP000238322"/>
    </source>
</evidence>
<evidence type="ECO:0000256" key="1">
    <source>
        <dbReference type="ARBA" id="ARBA00022714"/>
    </source>
</evidence>
<dbReference type="PROSITE" id="PS51296">
    <property type="entry name" value="RIESKE"/>
    <property type="match status" value="1"/>
</dbReference>
<dbReference type="InterPro" id="IPR014349">
    <property type="entry name" value="Rieske_Fe-S_prot"/>
</dbReference>
<dbReference type="PANTHER" id="PTHR10134">
    <property type="entry name" value="CYTOCHROME B-C1 COMPLEX SUBUNIT RIESKE, MITOCHONDRIAL"/>
    <property type="match status" value="1"/>
</dbReference>
<dbReference type="GO" id="GO:0046872">
    <property type="term" value="F:metal ion binding"/>
    <property type="evidence" value="ECO:0007669"/>
    <property type="project" value="UniProtKB-KW"/>
</dbReference>
<keyword evidence="4" id="KW-0411">Iron-sulfur</keyword>
<name>A0A2S8G801_9BACT</name>
<dbReference type="PRINTS" id="PR00162">
    <property type="entry name" value="RIESKE"/>
</dbReference>
<dbReference type="RefSeq" id="WP_105327818.1">
    <property type="nucleotide sequence ID" value="NZ_PUHY01000001.1"/>
</dbReference>
<evidence type="ECO:0000256" key="2">
    <source>
        <dbReference type="ARBA" id="ARBA00022723"/>
    </source>
</evidence>
<protein>
    <submittedName>
        <fullName evidence="9">(2Fe-2S)-binding protein</fullName>
    </submittedName>
</protein>
<keyword evidence="2" id="KW-0479">Metal-binding</keyword>
<dbReference type="Proteomes" id="UP000238322">
    <property type="component" value="Unassembled WGS sequence"/>
</dbReference>
<dbReference type="GO" id="GO:0051537">
    <property type="term" value="F:2 iron, 2 sulfur cluster binding"/>
    <property type="evidence" value="ECO:0007669"/>
    <property type="project" value="UniProtKB-KW"/>
</dbReference>
<dbReference type="InterPro" id="IPR036922">
    <property type="entry name" value="Rieske_2Fe-2S_sf"/>
</dbReference>
<dbReference type="OrthoDB" id="9767869at2"/>
<dbReference type="SUPFAM" id="SSF50022">
    <property type="entry name" value="ISP domain"/>
    <property type="match status" value="1"/>
</dbReference>
<evidence type="ECO:0000256" key="6">
    <source>
        <dbReference type="ARBA" id="ARBA00034078"/>
    </source>
</evidence>
<proteinExistence type="predicted"/>